<dbReference type="EMBL" id="CAJVCH010060207">
    <property type="protein sequence ID" value="CAG7719295.1"/>
    <property type="molecule type" value="Genomic_DNA"/>
</dbReference>
<evidence type="ECO:0000313" key="1">
    <source>
        <dbReference type="EMBL" id="CAG7719295.1"/>
    </source>
</evidence>
<dbReference type="Proteomes" id="UP000708208">
    <property type="component" value="Unassembled WGS sequence"/>
</dbReference>
<protein>
    <submittedName>
        <fullName evidence="1">Uncharacterized protein</fullName>
    </submittedName>
</protein>
<comment type="caution">
    <text evidence="1">The sequence shown here is derived from an EMBL/GenBank/DDBJ whole genome shotgun (WGS) entry which is preliminary data.</text>
</comment>
<proteinExistence type="predicted"/>
<name>A0A8J2NYJ0_9HEXA</name>
<gene>
    <name evidence="1" type="ORF">AFUS01_LOCUS8628</name>
</gene>
<sequence>MAYSQKRDIYQYAYSADEEDFPLLEPYNPAKKNLSNQKPFDFFRFLPNCWDAETFAQKLVPPTYTSVDKFRAANPQ</sequence>
<keyword evidence="2" id="KW-1185">Reference proteome</keyword>
<reference evidence="1" key="1">
    <citation type="submission" date="2021-06" db="EMBL/GenBank/DDBJ databases">
        <authorList>
            <person name="Hodson N. C."/>
            <person name="Mongue J. A."/>
            <person name="Jaron S. K."/>
        </authorList>
    </citation>
    <scope>NUCLEOTIDE SEQUENCE</scope>
</reference>
<evidence type="ECO:0000313" key="2">
    <source>
        <dbReference type="Proteomes" id="UP000708208"/>
    </source>
</evidence>
<organism evidence="1 2">
    <name type="scientific">Allacma fusca</name>
    <dbReference type="NCBI Taxonomy" id="39272"/>
    <lineage>
        <taxon>Eukaryota</taxon>
        <taxon>Metazoa</taxon>
        <taxon>Ecdysozoa</taxon>
        <taxon>Arthropoda</taxon>
        <taxon>Hexapoda</taxon>
        <taxon>Collembola</taxon>
        <taxon>Symphypleona</taxon>
        <taxon>Sminthuridae</taxon>
        <taxon>Allacma</taxon>
    </lineage>
</organism>
<dbReference type="AlphaFoldDB" id="A0A8J2NYJ0"/>
<accession>A0A8J2NYJ0</accession>